<dbReference type="GO" id="GO:0006646">
    <property type="term" value="P:phosphatidylethanolamine biosynthetic process"/>
    <property type="evidence" value="ECO:0007669"/>
    <property type="project" value="UniProtKB-UniRule"/>
</dbReference>
<keyword evidence="2 11" id="KW-0444">Lipid biosynthesis</keyword>
<protein>
    <recommendedName>
        <fullName evidence="11">Phosphatidylserine decarboxylase proenzyme 2</fullName>
        <ecNumber evidence="11">4.1.1.65</ecNumber>
    </recommendedName>
    <component>
        <recommendedName>
            <fullName evidence="11">Phosphatidylserine decarboxylase 2 beta chain</fullName>
        </recommendedName>
    </component>
    <component>
        <recommendedName>
            <fullName evidence="11">Phosphatidylserine decarboxylase 2 alpha chain</fullName>
        </recommendedName>
    </component>
</protein>
<sequence>MNSLRKQTSDLYLQINAFKAADLTTFAPNVSGEEKLKHRRKPVNPILVATLNNERKKTLRKCNTSQPSWDDVLILPLKHNDHTQILNLTVWDKHKRFKSYLGELRLIITDIFFNKDNKFQNPSELKWYKLYSSDDKHGYIPGSILLSFELCQPSKRARLKLDGLELSINIVSNSHIPVPQVAVIDAGNSTPDLKDSTMVVGRPETVDTSGLLQLPPVATSSTKQNMLISWLKLLNFPNPDQDYYMPNEQGFYEAAITIDDQSDIESVRTTTVEFSHMNLDDRQLYLHGDNSIGNFNGSSLSVNSSTAAAGGGWSGSNSKFLSVRRIATAEKDASSNFASDSDVSTIYTETSSIALSRTPSGSSFHSGPVKKPLRRSRLGFSKASTDKTDEPFRISKRDVYGVVFLEIVSCSDLPPYRNFTRTTYDIDPFVVVTFGKKTFRTSWKRHTLNPVFHERMAFEILSSERNYDIQFSVLDKDHFSFHDMIANVTLPMKDILKVATVKNELSTPDSSSANVSLSDFDSTYEIDHPIIKVIDDSETPKTKPMKQSKRNRLSLKHKSSLSDKNANASKLRTMNLDLQVFREKYADSSQPKLKIGARFETYHSLTRRFWEILLDQFLLNESKTYDYIELISLLDTLGCKNSDSIVGKFFADYDKTPWSGDSLTYDQIIESVQTHINNEGEGDNESLRIFEIERCPICCQKRLSKKQDIDIVTHVAICASKDWSIVSKFLVASYVTPQIATRKWFLKIVMKVSYGKYQLGSHSANILVQDRTTGIILEEKMSVYVRMGIRLLYNGVDLSKSKHFRILLKKLTVKQGAKFDSPELKEDIPSFIKFHKLDLSDCLEDDYQKYATFNDFFYRRLKSDARPNEGDSNIIVSPADCRCTAFGTVNDATEFWIKGRNFSVIKLFNGHFQDIANDSNYSLGIFRLAPQDYHRFHCPVKGRIRSIKHIDGEYYTVNPMAIRSKLDVYGENVRSIIVIDTEKFGTVVYACIGAMMVGSIVLSVEEGTEVDRGDEIGYFKFGGSTILLLFDKTRFKFDQDLVHNLELSVETLIRVGQSIGHHKSVPSLKRERLDFSKQSEDFKMKLIRVITGGDLKDSKELSNWESRNMSITRQDLDTAFDNIDYGEENEEDDDDQCLLKSLT</sequence>
<feature type="active site" description="Schiff-base intermediate with substrate; via pyruvic acid; for decarboxylase activity" evidence="11">
    <location>
        <position position="1024"/>
    </location>
</feature>
<evidence type="ECO:0000256" key="4">
    <source>
        <dbReference type="ARBA" id="ARBA00023098"/>
    </source>
</evidence>
<dbReference type="GO" id="GO:0010008">
    <property type="term" value="C:endosome membrane"/>
    <property type="evidence" value="ECO:0007669"/>
    <property type="project" value="UniProtKB-SubCell"/>
</dbReference>
<dbReference type="Proteomes" id="UP000790833">
    <property type="component" value="Unassembled WGS sequence"/>
</dbReference>
<feature type="region of interest" description="Disordered" evidence="12">
    <location>
        <begin position="537"/>
        <end position="564"/>
    </location>
</feature>
<dbReference type="Pfam" id="PF00168">
    <property type="entry name" value="C2"/>
    <property type="match status" value="2"/>
</dbReference>
<keyword evidence="3 11" id="KW-0210">Decarboxylase</keyword>
<feature type="active site" description="Charge relay system; for autoendoproteolytic cleavage activity" evidence="11">
    <location>
        <position position="1024"/>
    </location>
</feature>
<evidence type="ECO:0000256" key="10">
    <source>
        <dbReference type="ARBA" id="ARBA00023317"/>
    </source>
</evidence>
<dbReference type="Gene3D" id="2.60.40.150">
    <property type="entry name" value="C2 domain"/>
    <property type="match status" value="2"/>
</dbReference>
<dbReference type="NCBIfam" id="TIGR00163">
    <property type="entry name" value="PS_decarb"/>
    <property type="match status" value="1"/>
</dbReference>
<feature type="domain" description="C2" evidence="13">
    <location>
        <begin position="1"/>
        <end position="128"/>
    </location>
</feature>
<evidence type="ECO:0000256" key="7">
    <source>
        <dbReference type="ARBA" id="ARBA00023209"/>
    </source>
</evidence>
<keyword evidence="10 11" id="KW-0670">Pyruvate</keyword>
<keyword evidence="6 11" id="KW-0865">Zymogen</keyword>
<keyword evidence="4 11" id="KW-0443">Lipid metabolism</keyword>
<dbReference type="EMBL" id="JAHMUF010000013">
    <property type="protein sequence ID" value="KAG7193191.1"/>
    <property type="molecule type" value="Genomic_DNA"/>
</dbReference>
<evidence type="ECO:0000256" key="6">
    <source>
        <dbReference type="ARBA" id="ARBA00023145"/>
    </source>
</evidence>
<dbReference type="GO" id="GO:0005795">
    <property type="term" value="C:Golgi stack"/>
    <property type="evidence" value="ECO:0007669"/>
    <property type="project" value="UniProtKB-UniRule"/>
</dbReference>
<dbReference type="InterPro" id="IPR033179">
    <property type="entry name" value="PSD_type2_pro"/>
</dbReference>
<dbReference type="GO" id="GO:0004609">
    <property type="term" value="F:phosphatidylserine decarboxylase activity"/>
    <property type="evidence" value="ECO:0007669"/>
    <property type="project" value="UniProtKB-UniRule"/>
</dbReference>
<comment type="cofactor">
    <cofactor evidence="11">
        <name>pyruvate</name>
        <dbReference type="ChEBI" id="CHEBI:15361"/>
    </cofactor>
    <text evidence="11">Binds 1 pyruvoyl group covalently per subunit.</text>
</comment>
<feature type="active site" description="Charge relay system; for autoendoproteolytic cleavage activity" evidence="11">
    <location>
        <position position="937"/>
    </location>
</feature>
<feature type="chain" id="PRO_5040555689" description="Phosphatidylserine decarboxylase 2 alpha chain" evidence="11">
    <location>
        <begin position="1024"/>
        <end position="1143"/>
    </location>
</feature>
<evidence type="ECO:0000256" key="3">
    <source>
        <dbReference type="ARBA" id="ARBA00022793"/>
    </source>
</evidence>
<keyword evidence="11" id="KW-0333">Golgi apparatus</keyword>
<dbReference type="PANTHER" id="PTHR10067:SF17">
    <property type="entry name" value="PHOSPHATIDYLSERINE DECARBOXYLASE PROENZYME 2"/>
    <property type="match status" value="1"/>
</dbReference>
<dbReference type="GO" id="GO:0016540">
    <property type="term" value="P:protein autoprocessing"/>
    <property type="evidence" value="ECO:0007669"/>
    <property type="project" value="UniProtKB-UniRule"/>
</dbReference>
<gene>
    <name evidence="11" type="primary">PSD2</name>
    <name evidence="14" type="ORF">KQ657_000948</name>
</gene>
<comment type="domain">
    <text evidence="11">The C2 domains have an essential, but non-catalytic function. They may facilitate interactions with other proteins and are required for lipid transport function.</text>
</comment>
<dbReference type="EC" id="4.1.1.65" evidence="11"/>
<comment type="caution">
    <text evidence="14">The sequence shown here is derived from an EMBL/GenBank/DDBJ whole genome shotgun (WGS) entry which is preliminary data.</text>
</comment>
<dbReference type="GO" id="GO:0000139">
    <property type="term" value="C:Golgi membrane"/>
    <property type="evidence" value="ECO:0007669"/>
    <property type="project" value="UniProtKB-SubCell"/>
</dbReference>
<evidence type="ECO:0000259" key="13">
    <source>
        <dbReference type="PROSITE" id="PS50004"/>
    </source>
</evidence>
<comment type="pathway">
    <text evidence="1">Lipid metabolism.</text>
</comment>
<dbReference type="SUPFAM" id="SSF49562">
    <property type="entry name" value="C2 domain (Calcium/lipid-binding domain, CaLB)"/>
    <property type="match status" value="2"/>
</dbReference>
<evidence type="ECO:0000256" key="2">
    <source>
        <dbReference type="ARBA" id="ARBA00022516"/>
    </source>
</evidence>
<dbReference type="InterPro" id="IPR000008">
    <property type="entry name" value="C2_dom"/>
</dbReference>
<accession>A0A9P7V8E8</accession>
<evidence type="ECO:0000313" key="14">
    <source>
        <dbReference type="EMBL" id="KAG7193191.1"/>
    </source>
</evidence>
<keyword evidence="7 11" id="KW-0594">Phospholipid biosynthesis</keyword>
<feature type="modified residue" description="Pyruvic acid (Ser); by autocatalysis" evidence="11">
    <location>
        <position position="1024"/>
    </location>
</feature>
<dbReference type="HAMAP" id="MF_00663">
    <property type="entry name" value="PS_decarb_PSD_B_type2"/>
    <property type="match status" value="1"/>
</dbReference>
<name>A0A9P7V8E8_9ASCO</name>
<evidence type="ECO:0000256" key="8">
    <source>
        <dbReference type="ARBA" id="ARBA00023239"/>
    </source>
</evidence>
<keyword evidence="9 11" id="KW-1208">Phospholipid metabolism</keyword>
<dbReference type="InterPro" id="IPR033177">
    <property type="entry name" value="PSD-B"/>
</dbReference>
<dbReference type="InterPro" id="IPR003817">
    <property type="entry name" value="PS_Dcarbxylase"/>
</dbReference>
<evidence type="ECO:0000256" key="5">
    <source>
        <dbReference type="ARBA" id="ARBA00023136"/>
    </source>
</evidence>
<dbReference type="Pfam" id="PF02666">
    <property type="entry name" value="PS_Dcarbxylase"/>
    <property type="match status" value="1"/>
</dbReference>
<organism evidence="14 15">
    <name type="scientific">Scheffersomyces spartinae</name>
    <dbReference type="NCBI Taxonomy" id="45513"/>
    <lineage>
        <taxon>Eukaryota</taxon>
        <taxon>Fungi</taxon>
        <taxon>Dikarya</taxon>
        <taxon>Ascomycota</taxon>
        <taxon>Saccharomycotina</taxon>
        <taxon>Pichiomycetes</taxon>
        <taxon>Debaryomycetaceae</taxon>
        <taxon>Scheffersomyces</taxon>
    </lineage>
</organism>
<comment type="PTM">
    <text evidence="11">Is synthesized initially as an inactive proenzyme. Formation of the active enzyme involves a self-maturation process in which the active site pyruvoyl group is generated from an internal serine residue via an autocatalytic post-translational modification. Two non-identical subunits are generated from the proenzyme in this reaction, and the pyruvate is formed at the N-terminus of the alpha chain, which is derived from the carboxyl end of the proenzyme. The autoendoproteolytic cleavage occurs by a canonical serine protease mechanism, in which the side chain hydroxyl group of the serine supplies its oxygen atom to form the C-terminus of the beta chain, while the remainder of the serine residue undergoes an oxidative deamination to produce ammonia and the pyruvoyl prosthetic group on the alpha chain. During this reaction, the Ser that is part of the protease active site of the proenzyme becomes the pyruvoyl prosthetic group, which constitutes an essential element of the active site of the mature decarboxylase.</text>
</comment>
<reference evidence="14" key="1">
    <citation type="submission" date="2021-03" db="EMBL/GenBank/DDBJ databases">
        <authorList>
            <person name="Palmer J.M."/>
        </authorList>
    </citation>
    <scope>NUCLEOTIDE SEQUENCE</scope>
    <source>
        <strain evidence="14">ARV_011</strain>
    </source>
</reference>
<feature type="site" description="Cleavage (non-hydrolytic); by autocatalysis" evidence="11">
    <location>
        <begin position="1023"/>
        <end position="1024"/>
    </location>
</feature>
<comment type="function">
    <text evidence="11">Catalyzes the formation of phosphatidylethanolamine (PtdEtn) from phosphatidylserine (PtdSer). Plays a central role in phospholipid metabolism and in the interorganelle trafficking of phosphatidylserine.</text>
</comment>
<comment type="subcellular location">
    <subcellularLocation>
        <location evidence="11">Golgi apparatus membrane</location>
        <topology evidence="11">Peripheral membrane protein</topology>
        <orientation evidence="11">Cytoplasmic side</orientation>
    </subcellularLocation>
    <subcellularLocation>
        <location evidence="11">Endosome membrane</location>
        <topology evidence="11">Peripheral membrane protein</topology>
        <orientation evidence="11">Cytoplasmic side</orientation>
    </subcellularLocation>
</comment>
<dbReference type="CDD" id="cd04039">
    <property type="entry name" value="C2_PSD"/>
    <property type="match status" value="1"/>
</dbReference>
<evidence type="ECO:0000256" key="12">
    <source>
        <dbReference type="SAM" id="MobiDB-lite"/>
    </source>
</evidence>
<comment type="catalytic activity">
    <reaction evidence="11">
        <text>a 1,2-diacyl-sn-glycero-3-phospho-L-serine + H(+) = a 1,2-diacyl-sn-glycero-3-phosphoethanolamine + CO2</text>
        <dbReference type="Rhea" id="RHEA:20828"/>
        <dbReference type="ChEBI" id="CHEBI:15378"/>
        <dbReference type="ChEBI" id="CHEBI:16526"/>
        <dbReference type="ChEBI" id="CHEBI:57262"/>
        <dbReference type="ChEBI" id="CHEBI:64612"/>
        <dbReference type="EC" id="4.1.1.65"/>
    </reaction>
</comment>
<evidence type="ECO:0000313" key="15">
    <source>
        <dbReference type="Proteomes" id="UP000790833"/>
    </source>
</evidence>
<keyword evidence="15" id="KW-1185">Reference proteome</keyword>
<comment type="similarity">
    <text evidence="11">Belongs to the phosphatidylserine decarboxylase family. PSD-B subfamily. Eukaryotic type II sub-subfamily.</text>
</comment>
<dbReference type="OrthoDB" id="67700at2759"/>
<keyword evidence="5 11" id="KW-0472">Membrane</keyword>
<dbReference type="AlphaFoldDB" id="A0A9P7V8E8"/>
<proteinExistence type="inferred from homology"/>
<evidence type="ECO:0000256" key="9">
    <source>
        <dbReference type="ARBA" id="ARBA00023264"/>
    </source>
</evidence>
<dbReference type="SMART" id="SM00239">
    <property type="entry name" value="C2"/>
    <property type="match status" value="2"/>
</dbReference>
<dbReference type="InterPro" id="IPR035892">
    <property type="entry name" value="C2_domain_sf"/>
</dbReference>
<feature type="chain" id="PRO_5040555688" description="Phosphatidylserine decarboxylase 2 beta chain" evidence="11">
    <location>
        <begin position="1"/>
        <end position="1023"/>
    </location>
</feature>
<comment type="subunit">
    <text evidence="11">Heterodimer of a large membrane-associated beta subunit and a small pyruvoyl-containing alpha subunit. Interacts with pstB2. This interaction may be a means to structurally tether the donor membrane (ER) harboring PstB2 to acceptor membranes (Golgi/endosomes) harboring PSD2 during PtdSer transport to the site of PtdEtn synthesis.</text>
</comment>
<keyword evidence="11" id="KW-0967">Endosome</keyword>
<feature type="domain" description="C2" evidence="13">
    <location>
        <begin position="384"/>
        <end position="505"/>
    </location>
</feature>
<dbReference type="PANTHER" id="PTHR10067">
    <property type="entry name" value="PHOSPHATIDYLSERINE DECARBOXYLASE"/>
    <property type="match status" value="1"/>
</dbReference>
<comment type="pathway">
    <text evidence="11">Phospholipid metabolism; phosphatidylethanolamine biosynthesis; phosphatidylethanolamine from CDP-diacylglycerol: step 2/2.</text>
</comment>
<dbReference type="PROSITE" id="PS50004">
    <property type="entry name" value="C2"/>
    <property type="match status" value="2"/>
</dbReference>
<evidence type="ECO:0000256" key="1">
    <source>
        <dbReference type="ARBA" id="ARBA00005189"/>
    </source>
</evidence>
<evidence type="ECO:0000256" key="11">
    <source>
        <dbReference type="HAMAP-Rule" id="MF_03209"/>
    </source>
</evidence>
<keyword evidence="8 11" id="KW-0456">Lyase</keyword>
<feature type="active site" description="Charge relay system; for autoendoproteolytic cleavage activity" evidence="11">
    <location>
        <position position="880"/>
    </location>
</feature>
<feature type="compositionally biased region" description="Basic residues" evidence="12">
    <location>
        <begin position="543"/>
        <end position="559"/>
    </location>
</feature>